<comment type="similarity">
    <text evidence="7">Belongs to the TonB-dependent receptor family.</text>
</comment>
<evidence type="ECO:0000256" key="2">
    <source>
        <dbReference type="ARBA" id="ARBA00022448"/>
    </source>
</evidence>
<evidence type="ECO:0000256" key="6">
    <source>
        <dbReference type="ARBA" id="ARBA00023237"/>
    </source>
</evidence>
<feature type="chain" id="PRO_5020468462" evidence="8">
    <location>
        <begin position="21"/>
        <end position="1134"/>
    </location>
</feature>
<keyword evidence="6 7" id="KW-0998">Cell outer membrane</keyword>
<dbReference type="AlphaFoldDB" id="A0A4U3L3T8"/>
<dbReference type="Gene3D" id="2.60.40.1120">
    <property type="entry name" value="Carboxypeptidase-like, regulatory domain"/>
    <property type="match status" value="1"/>
</dbReference>
<dbReference type="InterPro" id="IPR008969">
    <property type="entry name" value="CarboxyPept-like_regulatory"/>
</dbReference>
<dbReference type="InterPro" id="IPR023996">
    <property type="entry name" value="TonB-dep_OMP_SusC/RagA"/>
</dbReference>
<protein>
    <submittedName>
        <fullName evidence="10">SusC/RagA family TonB-linked outer membrane protein</fullName>
    </submittedName>
</protein>
<dbReference type="Pfam" id="PF13715">
    <property type="entry name" value="CarbopepD_reg_2"/>
    <property type="match status" value="1"/>
</dbReference>
<comment type="caution">
    <text evidence="10">The sequence shown here is derived from an EMBL/GenBank/DDBJ whole genome shotgun (WGS) entry which is preliminary data.</text>
</comment>
<evidence type="ECO:0000313" key="11">
    <source>
        <dbReference type="Proteomes" id="UP000305848"/>
    </source>
</evidence>
<keyword evidence="3 7" id="KW-1134">Transmembrane beta strand</keyword>
<keyword evidence="2 7" id="KW-0813">Transport</keyword>
<dbReference type="Proteomes" id="UP000305848">
    <property type="component" value="Unassembled WGS sequence"/>
</dbReference>
<dbReference type="Gene3D" id="2.40.170.20">
    <property type="entry name" value="TonB-dependent receptor, beta-barrel domain"/>
    <property type="match status" value="1"/>
</dbReference>
<organism evidence="10 11">
    <name type="scientific">Ilyomonas limi</name>
    <dbReference type="NCBI Taxonomy" id="2575867"/>
    <lineage>
        <taxon>Bacteria</taxon>
        <taxon>Pseudomonadati</taxon>
        <taxon>Bacteroidota</taxon>
        <taxon>Chitinophagia</taxon>
        <taxon>Chitinophagales</taxon>
        <taxon>Chitinophagaceae</taxon>
        <taxon>Ilyomonas</taxon>
    </lineage>
</organism>
<dbReference type="GO" id="GO:0009279">
    <property type="term" value="C:cell outer membrane"/>
    <property type="evidence" value="ECO:0007669"/>
    <property type="project" value="UniProtKB-SubCell"/>
</dbReference>
<keyword evidence="5 7" id="KW-0472">Membrane</keyword>
<dbReference type="NCBIfam" id="TIGR04057">
    <property type="entry name" value="SusC_RagA_signa"/>
    <property type="match status" value="1"/>
</dbReference>
<reference evidence="10 11" key="1">
    <citation type="submission" date="2019-05" db="EMBL/GenBank/DDBJ databases">
        <title>Panacibacter sp. strain 17mud1-8 Genome sequencing and assembly.</title>
        <authorList>
            <person name="Chhetri G."/>
        </authorList>
    </citation>
    <scope>NUCLEOTIDE SEQUENCE [LARGE SCALE GENOMIC DNA]</scope>
    <source>
        <strain evidence="10 11">17mud1-8</strain>
    </source>
</reference>
<dbReference type="EMBL" id="SZQL01000004">
    <property type="protein sequence ID" value="TKK69758.1"/>
    <property type="molecule type" value="Genomic_DNA"/>
</dbReference>
<dbReference type="SUPFAM" id="SSF49464">
    <property type="entry name" value="Carboxypeptidase regulatory domain-like"/>
    <property type="match status" value="1"/>
</dbReference>
<dbReference type="NCBIfam" id="TIGR04056">
    <property type="entry name" value="OMP_RagA_SusC"/>
    <property type="match status" value="1"/>
</dbReference>
<dbReference type="InterPro" id="IPR039426">
    <property type="entry name" value="TonB-dep_rcpt-like"/>
</dbReference>
<gene>
    <name evidence="10" type="ORF">FC093_06620</name>
</gene>
<evidence type="ECO:0000259" key="9">
    <source>
        <dbReference type="Pfam" id="PF07715"/>
    </source>
</evidence>
<sequence length="1134" mass="124511">MRSKLIRLLLLCLLVCPALVGYSQQKTIRGVLTDDKNVAVAGASVTVKGTTRGTITDATGNFSILASSNDVLEISAVGFETKEVAVGSSASLTIQLTPATADLGGVVVTALGISKQKRQLGFSVTEVKGSEVARTNEINPINALQGKVAGVQIDQGAGGLFGNSKIVIRGNSTLGTNNQPIFVIDGVIMDNGTFNGTGRDFGNDLKNLNPENFESVSILKGSAAAALYGSRAINGVILITTKKGSIHKGIGVTLNQTIDISDPYAGPDFQNIFGGGTVGAFFTDRRDPNYKPDEAWTTKVFPVDPATGKEYIDQQIYRELENWGPRMLGQEVINYDGTPTRYLPQPNNFLDAFQKGFGTNTNIALEGGTEKSTFRLSYNHNEGNGIVRTNELKKDAFDLRATHQLTKQISIDASVAYSSFRGQNPPRLGGLDAFASYNFGKLFTWMLPRNYDTKYWMQPEHYTSIFGGAPDLNDPNEPNKAPESRFWFALFNNKYLQNEQLVRGRIAINADLTSWAKLTLEGNINNIYIKRENKELGESKNFAGGLYGLGYEQKQSKFLKAMLMLNKDFTSDFSASGYIGAEMQRFENSFSYSETSGGLNYPGNYFITNSKNPPIVDGGISSSKKFNSLYASLDLSYRNQLFLQTTWRGDWSSALTYTNGTGNNFYNYPAVSLSWIFTEAFKNLPSFISYGKLRGNVAWLGSDTDPFTLNPGFAFNGFSRANGVTVPTSTYSSNSVLQPNIRPSRKFAREAGLEMRFLKSRAGFDVTLYQDNTKDQILEIPAPVESGVSSILINAGNIQNKGIEIAIDATPVRTANFSWNTALNYSRNRNKIVELYPGRTEYKLPNTDVGEISSWAVVGGSYGVLRTTIHSTPYQAKDANGNNIADPKNGLPLLTWRSDARAAFPARSNVWQDVGDMNAKFRGGWENTFNYKGFSLNVLIDAKIGGDFALMSYRQGTHSGVFPNTVFGRDEATGGITWTSAYDGKTYDDGRIVEGVFQPGIVVTQPDGTQVDVSGMTFEEAYEKGYVEPTHTPQFFYRYGSSSTGVADFWVLENSWISLRQVALSYSFPKGIVEKLKLNNLSLSVIGRDLLYLYQTLPHNFNPASNNSNNTAFSGEVGFLPKTRNINFTLRASF</sequence>
<dbReference type="InterPro" id="IPR036942">
    <property type="entry name" value="Beta-barrel_TonB_sf"/>
</dbReference>
<keyword evidence="8" id="KW-0732">Signal</keyword>
<dbReference type="InterPro" id="IPR037066">
    <property type="entry name" value="Plug_dom_sf"/>
</dbReference>
<feature type="domain" description="TonB-dependent receptor plug" evidence="9">
    <location>
        <begin position="117"/>
        <end position="236"/>
    </location>
</feature>
<dbReference type="RefSeq" id="WP_137260979.1">
    <property type="nucleotide sequence ID" value="NZ_SZQL01000004.1"/>
</dbReference>
<dbReference type="PROSITE" id="PS52016">
    <property type="entry name" value="TONB_DEPENDENT_REC_3"/>
    <property type="match status" value="1"/>
</dbReference>
<comment type="subcellular location">
    <subcellularLocation>
        <location evidence="1 7">Cell outer membrane</location>
        <topology evidence="1 7">Multi-pass membrane protein</topology>
    </subcellularLocation>
</comment>
<dbReference type="InterPro" id="IPR012910">
    <property type="entry name" value="Plug_dom"/>
</dbReference>
<evidence type="ECO:0000313" key="10">
    <source>
        <dbReference type="EMBL" id="TKK69758.1"/>
    </source>
</evidence>
<accession>A0A4U3L3T8</accession>
<dbReference type="InterPro" id="IPR023997">
    <property type="entry name" value="TonB-dep_OMP_SusC/RagA_CS"/>
</dbReference>
<evidence type="ECO:0000256" key="5">
    <source>
        <dbReference type="ARBA" id="ARBA00023136"/>
    </source>
</evidence>
<dbReference type="SUPFAM" id="SSF56935">
    <property type="entry name" value="Porins"/>
    <property type="match status" value="1"/>
</dbReference>
<dbReference type="OrthoDB" id="9768177at2"/>
<evidence type="ECO:0000256" key="8">
    <source>
        <dbReference type="SAM" id="SignalP"/>
    </source>
</evidence>
<proteinExistence type="inferred from homology"/>
<feature type="signal peptide" evidence="8">
    <location>
        <begin position="1"/>
        <end position="20"/>
    </location>
</feature>
<evidence type="ECO:0000256" key="7">
    <source>
        <dbReference type="PROSITE-ProRule" id="PRU01360"/>
    </source>
</evidence>
<dbReference type="Pfam" id="PF07715">
    <property type="entry name" value="Plug"/>
    <property type="match status" value="1"/>
</dbReference>
<keyword evidence="11" id="KW-1185">Reference proteome</keyword>
<evidence type="ECO:0000256" key="1">
    <source>
        <dbReference type="ARBA" id="ARBA00004571"/>
    </source>
</evidence>
<keyword evidence="4 7" id="KW-0812">Transmembrane</keyword>
<evidence type="ECO:0000256" key="4">
    <source>
        <dbReference type="ARBA" id="ARBA00022692"/>
    </source>
</evidence>
<evidence type="ECO:0000256" key="3">
    <source>
        <dbReference type="ARBA" id="ARBA00022452"/>
    </source>
</evidence>
<dbReference type="Gene3D" id="2.170.130.10">
    <property type="entry name" value="TonB-dependent receptor, plug domain"/>
    <property type="match status" value="1"/>
</dbReference>
<name>A0A4U3L3T8_9BACT</name>